<keyword evidence="1" id="KW-0808">Transferase</keyword>
<evidence type="ECO:0000313" key="1">
    <source>
        <dbReference type="EMBL" id="GBF81687.1"/>
    </source>
</evidence>
<dbReference type="RefSeq" id="WP_227873400.1">
    <property type="nucleotide sequence ID" value="NZ_BDQK01000013.1"/>
</dbReference>
<dbReference type="AlphaFoldDB" id="A0A401IK83"/>
<comment type="caution">
    <text evidence="1">The sequence shown here is derived from an EMBL/GenBank/DDBJ whole genome shotgun (WGS) entry which is preliminary data.</text>
</comment>
<dbReference type="GO" id="GO:0016301">
    <property type="term" value="F:kinase activity"/>
    <property type="evidence" value="ECO:0007669"/>
    <property type="project" value="UniProtKB-KW"/>
</dbReference>
<gene>
    <name evidence="1" type="ORF">AsFPU1_3106</name>
</gene>
<keyword evidence="1" id="KW-0418">Kinase</keyword>
<dbReference type="EMBL" id="BDQK01000013">
    <property type="protein sequence ID" value="GBF81687.1"/>
    <property type="molecule type" value="Genomic_DNA"/>
</dbReference>
<keyword evidence="2" id="KW-1185">Reference proteome</keyword>
<name>A0A401IK83_APHSA</name>
<evidence type="ECO:0000313" key="2">
    <source>
        <dbReference type="Proteomes" id="UP000287247"/>
    </source>
</evidence>
<proteinExistence type="predicted"/>
<reference evidence="2" key="1">
    <citation type="submission" date="2017-05" db="EMBL/GenBank/DDBJ databases">
        <title>Physiological properties and genetic analysis related to exopolysaccharide production of fresh-water unicellular cyanobacterium Aphanothece sacrum, Suizenji Nori, that has been cultured as a food source in Japan.</title>
        <authorList>
            <person name="Kanesaki Y."/>
            <person name="Yoshikawa S."/>
            <person name="Ohki K."/>
        </authorList>
    </citation>
    <scope>NUCLEOTIDE SEQUENCE [LARGE SCALE GENOMIC DNA]</scope>
    <source>
        <strain evidence="2">FPU1</strain>
    </source>
</reference>
<organism evidence="1 2">
    <name type="scientific">Aphanothece sacrum FPU1</name>
    <dbReference type="NCBI Taxonomy" id="1920663"/>
    <lineage>
        <taxon>Bacteria</taxon>
        <taxon>Bacillati</taxon>
        <taxon>Cyanobacteriota</taxon>
        <taxon>Cyanophyceae</taxon>
        <taxon>Oscillatoriophycideae</taxon>
        <taxon>Chroococcales</taxon>
        <taxon>Aphanothecaceae</taxon>
        <taxon>Aphanothece</taxon>
    </lineage>
</organism>
<dbReference type="Proteomes" id="UP000287247">
    <property type="component" value="Unassembled WGS sequence"/>
</dbReference>
<accession>A0A401IK83</accession>
<protein>
    <submittedName>
        <fullName evidence="1">Two-component sensor histidine kinase</fullName>
    </submittedName>
</protein>
<sequence>MSDMEDWPKDLIEWVETVTVAVEDFFEEVSHIAEEVAEDIQDEIVRDIEQFLEVVFDPIIEISIEEERIFWDGETFDPDSMLSPKLDPTSNVHPACQGCCHYHGHIYGRSLLVCAMHPHGWDDLHCPDWEK</sequence>